<keyword evidence="1" id="KW-0472">Membrane</keyword>
<feature type="transmembrane region" description="Helical" evidence="1">
    <location>
        <begin position="47"/>
        <end position="67"/>
    </location>
</feature>
<feature type="transmembrane region" description="Helical" evidence="1">
    <location>
        <begin position="16"/>
        <end position="35"/>
    </location>
</feature>
<keyword evidence="1" id="KW-1133">Transmembrane helix</keyword>
<proteinExistence type="predicted"/>
<dbReference type="Proteomes" id="UP000286288">
    <property type="component" value="Unassembled WGS sequence"/>
</dbReference>
<feature type="domain" description="Membrane protein NfeD2 N-terminal transmembrane" evidence="2">
    <location>
        <begin position="14"/>
        <end position="101"/>
    </location>
</feature>
<dbReference type="AlphaFoldDB" id="A0A415EYG2"/>
<evidence type="ECO:0000256" key="1">
    <source>
        <dbReference type="SAM" id="Phobius"/>
    </source>
</evidence>
<feature type="transmembrane region" description="Helical" evidence="1">
    <location>
        <begin position="73"/>
        <end position="95"/>
    </location>
</feature>
<dbReference type="EMBL" id="QRMZ01000001">
    <property type="protein sequence ID" value="RHK08340.1"/>
    <property type="molecule type" value="Genomic_DNA"/>
</dbReference>
<dbReference type="InterPro" id="IPR012340">
    <property type="entry name" value="NA-bd_OB-fold"/>
</dbReference>
<evidence type="ECO:0000259" key="2">
    <source>
        <dbReference type="Pfam" id="PF25842"/>
    </source>
</evidence>
<comment type="caution">
    <text evidence="3">The sequence shown here is derived from an EMBL/GenBank/DDBJ whole genome shotgun (WGS) entry which is preliminary data.</text>
</comment>
<dbReference type="RefSeq" id="WP_016611105.1">
    <property type="nucleotide sequence ID" value="NZ_CABGJK010000006.1"/>
</dbReference>
<organism evidence="3 4">
    <name type="scientific">Enterococcus casseliflavus</name>
    <name type="common">Enterococcus flavescens</name>
    <dbReference type="NCBI Taxonomy" id="37734"/>
    <lineage>
        <taxon>Bacteria</taxon>
        <taxon>Bacillati</taxon>
        <taxon>Bacillota</taxon>
        <taxon>Bacilli</taxon>
        <taxon>Lactobacillales</taxon>
        <taxon>Enterococcaceae</taxon>
        <taxon>Enterococcus</taxon>
    </lineage>
</organism>
<dbReference type="InterPro" id="IPR058653">
    <property type="entry name" value="NfeD2_TM"/>
</dbReference>
<accession>A0A415EYG2</accession>
<dbReference type="Gene3D" id="2.40.50.140">
    <property type="entry name" value="Nucleic acid-binding proteins"/>
    <property type="match status" value="1"/>
</dbReference>
<gene>
    <name evidence="3" type="ORF">DW084_01365</name>
</gene>
<evidence type="ECO:0000313" key="3">
    <source>
        <dbReference type="EMBL" id="RHK08340.1"/>
    </source>
</evidence>
<keyword evidence="1" id="KW-0812">Transmembrane</keyword>
<dbReference type="Pfam" id="PF25842">
    <property type="entry name" value="NfeD_TM"/>
    <property type="match status" value="1"/>
</dbReference>
<evidence type="ECO:0000313" key="4">
    <source>
        <dbReference type="Proteomes" id="UP000286288"/>
    </source>
</evidence>
<reference evidence="3 4" key="1">
    <citation type="submission" date="2018-08" db="EMBL/GenBank/DDBJ databases">
        <title>A genome reference for cultivated species of the human gut microbiota.</title>
        <authorList>
            <person name="Zou Y."/>
            <person name="Xue W."/>
            <person name="Luo G."/>
        </authorList>
    </citation>
    <scope>NUCLEOTIDE SEQUENCE [LARGE SCALE GENOMIC DNA]</scope>
    <source>
        <strain evidence="3 4">AF48-16</strain>
    </source>
</reference>
<name>A0A415EYG2_ENTCA</name>
<protein>
    <recommendedName>
        <fullName evidence="2">Membrane protein NfeD2 N-terminal transmembrane domain-containing protein</fullName>
    </recommendedName>
</protein>
<sequence>MKGGGYVLHTYAPDQIYLYVLIGCAILAFLLLLFGDIFDFDGPIDPMLIIPWFAFTSLFGYLGETIFPGYSMMLFIGSACLSTGLVFLLNFYVLIPMRNAEATLSSSEKDFEGRIATVLTPIPCEGMGEIQLTSVTGSSNRPASAFQPIDEPLAAGSKVLIIEVKERICYVVPYTEKFLDN</sequence>